<evidence type="ECO:0000259" key="3">
    <source>
        <dbReference type="SMART" id="SM00670"/>
    </source>
</evidence>
<evidence type="ECO:0000313" key="4">
    <source>
        <dbReference type="EMBL" id="EYE88061.1"/>
    </source>
</evidence>
<feature type="domain" description="PIN" evidence="3">
    <location>
        <begin position="5"/>
        <end position="118"/>
    </location>
</feature>
<dbReference type="InterPro" id="IPR027417">
    <property type="entry name" value="P-loop_NTPase"/>
</dbReference>
<keyword evidence="1" id="KW-0547">Nucleotide-binding</keyword>
<dbReference type="Proteomes" id="UP000019681">
    <property type="component" value="Unassembled WGS sequence"/>
</dbReference>
<dbReference type="PANTHER" id="PTHR30473">
    <property type="entry name" value="PROTEIN PHOH"/>
    <property type="match status" value="1"/>
</dbReference>
<evidence type="ECO:0000256" key="2">
    <source>
        <dbReference type="ARBA" id="ARBA00022840"/>
    </source>
</evidence>
<dbReference type="RefSeq" id="WP_035380349.1">
    <property type="nucleotide sequence ID" value="NZ_AZQP01000030.1"/>
</dbReference>
<dbReference type="OrthoDB" id="9773137at2"/>
<accession>A0A017RU17</accession>
<sequence>MAVEEYKFFDTNALLNGLDNIKLLNTFYTSTKVLSEIEKIKNDKSKDEEIKYKARRASHFLRNNSDKYEAVIITNKQYDLLKFYDLEVCPDNLIIASAKLLSKEKNIIFITDDISCANIAEKQFNLKVQLLTYEECNYKGYVELSGDTEFINSLFQNINSGSNPYHLLQNQYLILHNTDLDETYEYRWDNNSLHKLKLPPSDVIKALNSHQRCALDLLNNTNIPIKILAGNYGSGKTLLSVEMGLYHVLKKGHYSKLMLIRNPIGSGEAIGYLPGSKEDKVGDFYKPMLQYLEGGEQQLVRMIQQGQIEMEIPFFLKGLTISSSFTIVDEAEDLDLKTLKLIGTRISSSSCIVFAGDYKQAEYKYIKSNGLLQLIEKTKGNPLVGVVVLKEDVRSEASKVFANLD</sequence>
<dbReference type="InterPro" id="IPR002716">
    <property type="entry name" value="PIN_dom"/>
</dbReference>
<keyword evidence="5" id="KW-1185">Reference proteome</keyword>
<keyword evidence="2" id="KW-0067">ATP-binding</keyword>
<reference evidence="4 5" key="1">
    <citation type="journal article" date="2014" name="Genome Announc.">
        <title>Draft Genome Sequence of Fervidicella metallireducens Strain AeBT, an Iron-Reducing Thermoanaerobe from the Great Artesian Basin.</title>
        <authorList>
            <person name="Patel B.K."/>
        </authorList>
    </citation>
    <scope>NUCLEOTIDE SEQUENCE [LARGE SCALE GENOMIC DNA]</scope>
    <source>
        <strain evidence="4 5">AeB</strain>
    </source>
</reference>
<comment type="caution">
    <text evidence="4">The sequence shown here is derived from an EMBL/GenBank/DDBJ whole genome shotgun (WGS) entry which is preliminary data.</text>
</comment>
<name>A0A017RU17_9CLOT</name>
<dbReference type="STRING" id="1403537.Q428_09870"/>
<dbReference type="Pfam" id="PF02562">
    <property type="entry name" value="PhoH"/>
    <property type="match status" value="1"/>
</dbReference>
<dbReference type="PANTHER" id="PTHR30473:SF2">
    <property type="entry name" value="PIN DOMAIN-CONTAINING PROTEIN"/>
    <property type="match status" value="1"/>
</dbReference>
<dbReference type="InterPro" id="IPR051451">
    <property type="entry name" value="PhoH2-like"/>
</dbReference>
<dbReference type="Pfam" id="PF13638">
    <property type="entry name" value="PIN_4"/>
    <property type="match status" value="1"/>
</dbReference>
<proteinExistence type="predicted"/>
<dbReference type="EMBL" id="AZQP01000030">
    <property type="protein sequence ID" value="EYE88061.1"/>
    <property type="molecule type" value="Genomic_DNA"/>
</dbReference>
<dbReference type="Gene3D" id="3.40.50.300">
    <property type="entry name" value="P-loop containing nucleotide triphosphate hydrolases"/>
    <property type="match status" value="1"/>
</dbReference>
<protein>
    <recommendedName>
        <fullName evidence="3">PIN domain-containing protein</fullName>
    </recommendedName>
</protein>
<dbReference type="Gene3D" id="3.40.50.1010">
    <property type="entry name" value="5'-nuclease"/>
    <property type="match status" value="1"/>
</dbReference>
<evidence type="ECO:0000256" key="1">
    <source>
        <dbReference type="ARBA" id="ARBA00022741"/>
    </source>
</evidence>
<dbReference type="SUPFAM" id="SSF52540">
    <property type="entry name" value="P-loop containing nucleoside triphosphate hydrolases"/>
    <property type="match status" value="1"/>
</dbReference>
<dbReference type="GO" id="GO:0005524">
    <property type="term" value="F:ATP binding"/>
    <property type="evidence" value="ECO:0007669"/>
    <property type="project" value="UniProtKB-KW"/>
</dbReference>
<dbReference type="GO" id="GO:0005829">
    <property type="term" value="C:cytosol"/>
    <property type="evidence" value="ECO:0007669"/>
    <property type="project" value="TreeGrafter"/>
</dbReference>
<dbReference type="AlphaFoldDB" id="A0A017RU17"/>
<dbReference type="InterPro" id="IPR003714">
    <property type="entry name" value="PhoH"/>
</dbReference>
<evidence type="ECO:0000313" key="5">
    <source>
        <dbReference type="Proteomes" id="UP000019681"/>
    </source>
</evidence>
<gene>
    <name evidence="4" type="ORF">Q428_09870</name>
</gene>
<dbReference type="SMART" id="SM00670">
    <property type="entry name" value="PINc"/>
    <property type="match status" value="1"/>
</dbReference>
<organism evidence="4 5">
    <name type="scientific">Fervidicella metallireducens AeB</name>
    <dbReference type="NCBI Taxonomy" id="1403537"/>
    <lineage>
        <taxon>Bacteria</taxon>
        <taxon>Bacillati</taxon>
        <taxon>Bacillota</taxon>
        <taxon>Clostridia</taxon>
        <taxon>Eubacteriales</taxon>
        <taxon>Clostridiaceae</taxon>
        <taxon>Fervidicella</taxon>
    </lineage>
</organism>